<feature type="compositionally biased region" description="Low complexity" evidence="1">
    <location>
        <begin position="459"/>
        <end position="473"/>
    </location>
</feature>
<evidence type="ECO:0000313" key="3">
    <source>
        <dbReference type="EMBL" id="KAK4751439.1"/>
    </source>
</evidence>
<dbReference type="InterPro" id="IPR043136">
    <property type="entry name" value="B30.2/SPRY_sf"/>
</dbReference>
<comment type="caution">
    <text evidence="3">The sequence shown here is derived from an EMBL/GenBank/DDBJ whole genome shotgun (WGS) entry which is preliminary data.</text>
</comment>
<evidence type="ECO:0000313" key="4">
    <source>
        <dbReference type="Proteomes" id="UP001345219"/>
    </source>
</evidence>
<dbReference type="PANTHER" id="PTHR44991">
    <property type="entry name" value="IMMUNOGLOBULIN SUPERFAMILY MEMBER 5"/>
    <property type="match status" value="1"/>
</dbReference>
<keyword evidence="2" id="KW-1133">Transmembrane helix</keyword>
<dbReference type="PANTHER" id="PTHR44991:SF1">
    <property type="entry name" value="IMMUNOGLOBULIN SUPERFAMILY MEMBER 5"/>
    <property type="match status" value="1"/>
</dbReference>
<keyword evidence="2" id="KW-0472">Membrane</keyword>
<reference evidence="3 4" key="1">
    <citation type="journal article" date="2023" name="Hortic Res">
        <title>Pangenome of water caltrop reveals structural variations and asymmetric subgenome divergence after allopolyploidization.</title>
        <authorList>
            <person name="Zhang X."/>
            <person name="Chen Y."/>
            <person name="Wang L."/>
            <person name="Yuan Y."/>
            <person name="Fang M."/>
            <person name="Shi L."/>
            <person name="Lu R."/>
            <person name="Comes H.P."/>
            <person name="Ma Y."/>
            <person name="Chen Y."/>
            <person name="Huang G."/>
            <person name="Zhou Y."/>
            <person name="Zheng Z."/>
            <person name="Qiu Y."/>
        </authorList>
    </citation>
    <scope>NUCLEOTIDE SEQUENCE [LARGE SCALE GENOMIC DNA]</scope>
    <source>
        <tissue evidence="3">Roots</tissue>
    </source>
</reference>
<dbReference type="Proteomes" id="UP001345219">
    <property type="component" value="Chromosome 4"/>
</dbReference>
<sequence length="473" mass="51926">MPPWMELVVVVICVFILAGILGLFVWWFFNSKSRSKLDHIDLTGRVRVGHQQTLQDGITKLHQESRKQRPLILSTRRRTASPIFSWGEHPSLVTDAVENGWSCFAFVAHTELPPSPPSRSTFLGLCGAADIGQDPEPDISWEVCQGSADLVQKIRLNHHHGQPPLSSLSVIKTSLPLPGPPLGNSSFPQEAFFEITILSFGNRHGSEIKEGEKTKLTQDMSNLRSKSESLVYTRRAEELTLNVRDDGKSQAEAAAAFGLTFGGSPPLKLPGSYLGSIGFNSTGSVYLDGVKLVFESQKAEWAMWGNNVIGCGFDPKQKMVFFTMGSDLLHVIYCKSEVFGAPMYPIIAAHSDMVVLVNFGQFPFEYAPANDNRTSNPCFTGPAVRPSVSALGYEDSKELFSMGRIDAQWLNGSMYRGSHNNNNNSSVDIDVESEADLFEIVLDSSSGISQFPGNVMTGNNNNNKNIKINSSSR</sequence>
<evidence type="ECO:0000256" key="1">
    <source>
        <dbReference type="SAM" id="MobiDB-lite"/>
    </source>
</evidence>
<keyword evidence="4" id="KW-1185">Reference proteome</keyword>
<dbReference type="SUPFAM" id="SSF49899">
    <property type="entry name" value="Concanavalin A-like lectins/glucanases"/>
    <property type="match status" value="1"/>
</dbReference>
<feature type="transmembrane region" description="Helical" evidence="2">
    <location>
        <begin position="7"/>
        <end position="29"/>
    </location>
</feature>
<evidence type="ECO:0008006" key="5">
    <source>
        <dbReference type="Google" id="ProtNLM"/>
    </source>
</evidence>
<gene>
    <name evidence="3" type="ORF">SAY87_004921</name>
</gene>
<protein>
    <recommendedName>
        <fullName evidence="5">B30.2/SPRY domain-containing protein</fullName>
    </recommendedName>
</protein>
<dbReference type="AlphaFoldDB" id="A0AAN7JPL0"/>
<dbReference type="InterPro" id="IPR013320">
    <property type="entry name" value="ConA-like_dom_sf"/>
</dbReference>
<evidence type="ECO:0000256" key="2">
    <source>
        <dbReference type="SAM" id="Phobius"/>
    </source>
</evidence>
<keyword evidence="2" id="KW-0812">Transmembrane</keyword>
<name>A0AAN7JPL0_9MYRT</name>
<organism evidence="3 4">
    <name type="scientific">Trapa incisa</name>
    <dbReference type="NCBI Taxonomy" id="236973"/>
    <lineage>
        <taxon>Eukaryota</taxon>
        <taxon>Viridiplantae</taxon>
        <taxon>Streptophyta</taxon>
        <taxon>Embryophyta</taxon>
        <taxon>Tracheophyta</taxon>
        <taxon>Spermatophyta</taxon>
        <taxon>Magnoliopsida</taxon>
        <taxon>eudicotyledons</taxon>
        <taxon>Gunneridae</taxon>
        <taxon>Pentapetalae</taxon>
        <taxon>rosids</taxon>
        <taxon>malvids</taxon>
        <taxon>Myrtales</taxon>
        <taxon>Lythraceae</taxon>
        <taxon>Trapa</taxon>
    </lineage>
</organism>
<feature type="region of interest" description="Disordered" evidence="1">
    <location>
        <begin position="453"/>
        <end position="473"/>
    </location>
</feature>
<accession>A0AAN7JPL0</accession>
<dbReference type="Gene3D" id="2.60.120.920">
    <property type="match status" value="1"/>
</dbReference>
<dbReference type="EMBL" id="JAXIOK010000017">
    <property type="protein sequence ID" value="KAK4751439.1"/>
    <property type="molecule type" value="Genomic_DNA"/>
</dbReference>
<proteinExistence type="predicted"/>